<comment type="caution">
    <text evidence="2">The sequence shown here is derived from an EMBL/GenBank/DDBJ whole genome shotgun (WGS) entry which is preliminary data.</text>
</comment>
<protein>
    <submittedName>
        <fullName evidence="2">Methyltransferase</fullName>
    </submittedName>
</protein>
<dbReference type="CDD" id="cd02440">
    <property type="entry name" value="AdoMet_MTases"/>
    <property type="match status" value="1"/>
</dbReference>
<accession>A0A0M0L947</accession>
<dbReference type="STRING" id="284581.AMD01_05800"/>
<dbReference type="OrthoDB" id="9791837at2"/>
<keyword evidence="3" id="KW-1185">Reference proteome</keyword>
<dbReference type="Proteomes" id="UP000037558">
    <property type="component" value="Unassembled WGS sequence"/>
</dbReference>
<dbReference type="PATRIC" id="fig|284581.3.peg.4553"/>
<organism evidence="2 3">
    <name type="scientific">Priestia koreensis</name>
    <dbReference type="NCBI Taxonomy" id="284581"/>
    <lineage>
        <taxon>Bacteria</taxon>
        <taxon>Bacillati</taxon>
        <taxon>Bacillota</taxon>
        <taxon>Bacilli</taxon>
        <taxon>Bacillales</taxon>
        <taxon>Bacillaceae</taxon>
        <taxon>Priestia</taxon>
    </lineage>
</organism>
<dbReference type="SUPFAM" id="SSF53335">
    <property type="entry name" value="S-adenosyl-L-methionine-dependent methyltransferases"/>
    <property type="match status" value="1"/>
</dbReference>
<evidence type="ECO:0000313" key="2">
    <source>
        <dbReference type="EMBL" id="KOO47554.1"/>
    </source>
</evidence>
<sequence>MNIGTTEAAARWDRFADEYARNHGEMGDLHKEALLNPVLFSLIGDVSRKKLLDAGCGEGYLSRLLARQGALVTGVDYSPRMLEHAKSRTPNELVIGYHHGNLEELDFLENDQFQLVVSNMVIQDLANYEKAFQEVYRVLEKDGYFIFSILHPCFVTPNSGWVKTEEGAKLYWKTDRYFYEGAYEQRIGEEEKMILFHRTLTSYINALVQTGFLIEEVVEPKPSEEVLMKYPSFGEDLRCADFLVFKVKK</sequence>
<dbReference type="InterPro" id="IPR029063">
    <property type="entry name" value="SAM-dependent_MTases_sf"/>
</dbReference>
<dbReference type="PANTHER" id="PTHR43591:SF24">
    <property type="entry name" value="2-METHOXY-6-POLYPRENYL-1,4-BENZOQUINOL METHYLASE, MITOCHONDRIAL"/>
    <property type="match status" value="1"/>
</dbReference>
<proteinExistence type="predicted"/>
<dbReference type="GO" id="GO:0032259">
    <property type="term" value="P:methylation"/>
    <property type="evidence" value="ECO:0007669"/>
    <property type="project" value="UniProtKB-KW"/>
</dbReference>
<evidence type="ECO:0000313" key="3">
    <source>
        <dbReference type="Proteomes" id="UP000037558"/>
    </source>
</evidence>
<dbReference type="AlphaFoldDB" id="A0A0M0L947"/>
<reference evidence="3" key="1">
    <citation type="submission" date="2015-08" db="EMBL/GenBank/DDBJ databases">
        <title>Fjat-14210 dsm16467.</title>
        <authorList>
            <person name="Liu B."/>
            <person name="Wang J."/>
            <person name="Zhu Y."/>
            <person name="Liu G."/>
            <person name="Chen Q."/>
            <person name="Chen Z."/>
            <person name="Lan J."/>
            <person name="Che J."/>
            <person name="Ge C."/>
            <person name="Shi H."/>
            <person name="Pan Z."/>
            <person name="Liu X."/>
        </authorList>
    </citation>
    <scope>NUCLEOTIDE SEQUENCE [LARGE SCALE GENOMIC DNA]</scope>
    <source>
        <strain evidence="3">DSM 16467</strain>
    </source>
</reference>
<dbReference type="PANTHER" id="PTHR43591">
    <property type="entry name" value="METHYLTRANSFERASE"/>
    <property type="match status" value="1"/>
</dbReference>
<keyword evidence="2" id="KW-0808">Transferase</keyword>
<dbReference type="Gene3D" id="3.40.50.150">
    <property type="entry name" value="Vaccinia Virus protein VP39"/>
    <property type="match status" value="1"/>
</dbReference>
<dbReference type="RefSeq" id="WP_053400459.1">
    <property type="nucleotide sequence ID" value="NZ_JBNNNH010000004.1"/>
</dbReference>
<dbReference type="InterPro" id="IPR013216">
    <property type="entry name" value="Methyltransf_11"/>
</dbReference>
<dbReference type="Pfam" id="PF08241">
    <property type="entry name" value="Methyltransf_11"/>
    <property type="match status" value="1"/>
</dbReference>
<evidence type="ECO:0000259" key="1">
    <source>
        <dbReference type="Pfam" id="PF08241"/>
    </source>
</evidence>
<keyword evidence="2" id="KW-0489">Methyltransferase</keyword>
<feature type="domain" description="Methyltransferase type 11" evidence="1">
    <location>
        <begin position="52"/>
        <end position="147"/>
    </location>
</feature>
<dbReference type="EMBL" id="LILC01000007">
    <property type="protein sequence ID" value="KOO47554.1"/>
    <property type="molecule type" value="Genomic_DNA"/>
</dbReference>
<name>A0A0M0L947_9BACI</name>
<dbReference type="GO" id="GO:0008757">
    <property type="term" value="F:S-adenosylmethionine-dependent methyltransferase activity"/>
    <property type="evidence" value="ECO:0007669"/>
    <property type="project" value="InterPro"/>
</dbReference>
<gene>
    <name evidence="2" type="ORF">AMD01_05800</name>
</gene>